<dbReference type="Proteomes" id="UP000054359">
    <property type="component" value="Unassembled WGS sequence"/>
</dbReference>
<dbReference type="InterPro" id="IPR036397">
    <property type="entry name" value="RNaseH_sf"/>
</dbReference>
<dbReference type="EMBL" id="KK112201">
    <property type="protein sequence ID" value="KFM57042.1"/>
    <property type="molecule type" value="Genomic_DNA"/>
</dbReference>
<accession>A0A087SW03</accession>
<evidence type="ECO:0000313" key="2">
    <source>
        <dbReference type="Proteomes" id="UP000054359"/>
    </source>
</evidence>
<feature type="non-terminal residue" evidence="1">
    <location>
        <position position="113"/>
    </location>
</feature>
<dbReference type="OrthoDB" id="6435261at2759"/>
<protein>
    <submittedName>
        <fullName evidence="1">Uncharacterized protein</fullName>
    </submittedName>
</protein>
<organism evidence="1 2">
    <name type="scientific">Stegodyphus mimosarum</name>
    <name type="common">African social velvet spider</name>
    <dbReference type="NCBI Taxonomy" id="407821"/>
    <lineage>
        <taxon>Eukaryota</taxon>
        <taxon>Metazoa</taxon>
        <taxon>Ecdysozoa</taxon>
        <taxon>Arthropoda</taxon>
        <taxon>Chelicerata</taxon>
        <taxon>Arachnida</taxon>
        <taxon>Araneae</taxon>
        <taxon>Araneomorphae</taxon>
        <taxon>Entelegynae</taxon>
        <taxon>Eresoidea</taxon>
        <taxon>Eresidae</taxon>
        <taxon>Stegodyphus</taxon>
    </lineage>
</organism>
<dbReference type="GO" id="GO:0003676">
    <property type="term" value="F:nucleic acid binding"/>
    <property type="evidence" value="ECO:0007669"/>
    <property type="project" value="InterPro"/>
</dbReference>
<gene>
    <name evidence="1" type="ORF">X975_02305</name>
</gene>
<evidence type="ECO:0000313" key="1">
    <source>
        <dbReference type="EMBL" id="KFM57042.1"/>
    </source>
</evidence>
<reference evidence="1 2" key="1">
    <citation type="submission" date="2013-11" db="EMBL/GenBank/DDBJ databases">
        <title>Genome sequencing of Stegodyphus mimosarum.</title>
        <authorList>
            <person name="Bechsgaard J."/>
        </authorList>
    </citation>
    <scope>NUCLEOTIDE SEQUENCE [LARGE SCALE GENOMIC DNA]</scope>
</reference>
<dbReference type="AlphaFoldDB" id="A0A087SW03"/>
<keyword evidence="2" id="KW-1185">Reference proteome</keyword>
<dbReference type="PANTHER" id="PTHR47326">
    <property type="entry name" value="TRANSPOSABLE ELEMENT TC3 TRANSPOSASE-LIKE PROTEIN"/>
    <property type="match status" value="1"/>
</dbReference>
<sequence>MTSDRYVHMIEEFLPKLNKMSVGDVRFQQDGTTVHAARVSMTVLRQHFPGRLLSLRSDLHCPVRSPDLVPCDYLLWVYIKSLIFNDRPNTLHLKCNIRQATANIPIDVLDRVE</sequence>
<dbReference type="STRING" id="407821.A0A087SW03"/>
<dbReference type="PANTHER" id="PTHR47326:SF1">
    <property type="entry name" value="HTH PSQ-TYPE DOMAIN-CONTAINING PROTEIN"/>
    <property type="match status" value="1"/>
</dbReference>
<dbReference type="Gene3D" id="3.30.420.10">
    <property type="entry name" value="Ribonuclease H-like superfamily/Ribonuclease H"/>
    <property type="match status" value="1"/>
</dbReference>
<name>A0A087SW03_STEMI</name>
<proteinExistence type="predicted"/>